<dbReference type="EMBL" id="PQXI01000027">
    <property type="protein sequence ID" value="TGO28510.1"/>
    <property type="molecule type" value="Genomic_DNA"/>
</dbReference>
<dbReference type="Proteomes" id="UP000297910">
    <property type="component" value="Unassembled WGS sequence"/>
</dbReference>
<comment type="caution">
    <text evidence="1">The sequence shown here is derived from an EMBL/GenBank/DDBJ whole genome shotgun (WGS) entry which is preliminary data.</text>
</comment>
<evidence type="ECO:0000313" key="1">
    <source>
        <dbReference type="EMBL" id="TGO28510.1"/>
    </source>
</evidence>
<keyword evidence="2" id="KW-1185">Reference proteome</keyword>
<evidence type="ECO:0008006" key="3">
    <source>
        <dbReference type="Google" id="ProtNLM"/>
    </source>
</evidence>
<proteinExistence type="predicted"/>
<dbReference type="AlphaFoldDB" id="A0A4Z1FYZ3"/>
<organism evidence="1 2">
    <name type="scientific">Botrytis paeoniae</name>
    <dbReference type="NCBI Taxonomy" id="278948"/>
    <lineage>
        <taxon>Eukaryota</taxon>
        <taxon>Fungi</taxon>
        <taxon>Dikarya</taxon>
        <taxon>Ascomycota</taxon>
        <taxon>Pezizomycotina</taxon>
        <taxon>Leotiomycetes</taxon>
        <taxon>Helotiales</taxon>
        <taxon>Sclerotiniaceae</taxon>
        <taxon>Botrytis</taxon>
    </lineage>
</organism>
<protein>
    <recommendedName>
        <fullName evidence="3">Bulb-type lectin domain-containing protein</fullName>
    </recommendedName>
</protein>
<gene>
    <name evidence="1" type="ORF">BPAE_0027g00780</name>
</gene>
<sequence>MRDADSLIKCEGENFGTLELWNFGTLELWNFGTLELWNFGTQNSELRTQNSDAVLNIGETDVVKTQ</sequence>
<name>A0A4Z1FYZ3_9HELO</name>
<accession>A0A4Z1FYZ3</accession>
<reference evidence="1 2" key="1">
    <citation type="submission" date="2017-12" db="EMBL/GenBank/DDBJ databases">
        <title>Comparative genomics of Botrytis spp.</title>
        <authorList>
            <person name="Valero-Jimenez C.A."/>
            <person name="Tapia P."/>
            <person name="Veloso J."/>
            <person name="Silva-Moreno E."/>
            <person name="Staats M."/>
            <person name="Valdes J.H."/>
            <person name="Van Kan J.A.L."/>
        </authorList>
    </citation>
    <scope>NUCLEOTIDE SEQUENCE [LARGE SCALE GENOMIC DNA]</scope>
    <source>
        <strain evidence="1 2">Bp0003</strain>
    </source>
</reference>
<evidence type="ECO:0000313" key="2">
    <source>
        <dbReference type="Proteomes" id="UP000297910"/>
    </source>
</evidence>